<dbReference type="InterPro" id="IPR021557">
    <property type="entry name" value="DUF3016"/>
</dbReference>
<dbReference type="RefSeq" id="WP_057949267.1">
    <property type="nucleotide sequence ID" value="NZ_CP067396.1"/>
</dbReference>
<accession>A0A0S2DN54</accession>
<dbReference type="Proteomes" id="UP000061569">
    <property type="component" value="Chromosome"/>
</dbReference>
<evidence type="ECO:0000313" key="1">
    <source>
        <dbReference type="EMBL" id="ALN60070.1"/>
    </source>
</evidence>
<dbReference type="KEGG" id="lez:GLE_4729"/>
<name>A0A0S2DN54_LYSEN</name>
<dbReference type="AlphaFoldDB" id="A0A0S2DN54"/>
<organism evidence="1 2">
    <name type="scientific">Lysobacter enzymogenes</name>
    <dbReference type="NCBI Taxonomy" id="69"/>
    <lineage>
        <taxon>Bacteria</taxon>
        <taxon>Pseudomonadati</taxon>
        <taxon>Pseudomonadota</taxon>
        <taxon>Gammaproteobacteria</taxon>
        <taxon>Lysobacterales</taxon>
        <taxon>Lysobacteraceae</taxon>
        <taxon>Lysobacter</taxon>
    </lineage>
</organism>
<protein>
    <submittedName>
        <fullName evidence="1">Uncharacterized protein</fullName>
    </submittedName>
</protein>
<dbReference type="OrthoDB" id="195620at2"/>
<proteinExistence type="predicted"/>
<sequence>MTLRTAWLALAAAAVLASGAAGAKSRTVTDPDAPRALPEQGPVSVRWENPEQFAEIRQSRNRFDARRGNWVEQIAQHVRKRGERELAPGQRLAVDITDIKRAGDYEPWHGPQFDDTRFVRDIYPPRIALSFTLTDANGQVIEQGERTLRDLSFLMGPRSATESDPLRYEKRLIDDWMNREFKADARSAAR</sequence>
<evidence type="ECO:0000313" key="2">
    <source>
        <dbReference type="Proteomes" id="UP000061569"/>
    </source>
</evidence>
<reference evidence="1 2" key="1">
    <citation type="submission" date="2015-11" db="EMBL/GenBank/DDBJ databases">
        <title>Genome sequences of Lysobacter enzymogenes strain C3 and Lysobacter antibioticus ATCC 29479.</title>
        <authorList>
            <person name="Kobayashi D.Y."/>
        </authorList>
    </citation>
    <scope>NUCLEOTIDE SEQUENCE [LARGE SCALE GENOMIC DNA]</scope>
    <source>
        <strain evidence="1 2">C3</strain>
    </source>
</reference>
<dbReference type="EMBL" id="CP013140">
    <property type="protein sequence ID" value="ALN60070.1"/>
    <property type="molecule type" value="Genomic_DNA"/>
</dbReference>
<gene>
    <name evidence="1" type="ORF">GLE_4729</name>
</gene>
<dbReference type="Pfam" id="PF11454">
    <property type="entry name" value="DUF3016"/>
    <property type="match status" value="1"/>
</dbReference>
<dbReference type="PATRIC" id="fig|69.6.peg.4663"/>
<dbReference type="STRING" id="69.GLE_4729"/>